<feature type="compositionally biased region" description="Gly residues" evidence="10">
    <location>
        <begin position="1108"/>
        <end position="1120"/>
    </location>
</feature>
<feature type="region of interest" description="Disordered" evidence="10">
    <location>
        <begin position="798"/>
        <end position="1180"/>
    </location>
</feature>
<feature type="compositionally biased region" description="Basic and acidic residues" evidence="10">
    <location>
        <begin position="1000"/>
        <end position="1012"/>
    </location>
</feature>
<feature type="compositionally biased region" description="Basic and acidic residues" evidence="10">
    <location>
        <begin position="448"/>
        <end position="464"/>
    </location>
</feature>
<reference evidence="12" key="1">
    <citation type="journal article" date="2021" name="Nat. Commun.">
        <title>Genetic determinants of endophytism in the Arabidopsis root mycobiome.</title>
        <authorList>
            <person name="Mesny F."/>
            <person name="Miyauchi S."/>
            <person name="Thiergart T."/>
            <person name="Pickel B."/>
            <person name="Atanasova L."/>
            <person name="Karlsson M."/>
            <person name="Huettel B."/>
            <person name="Barry K.W."/>
            <person name="Haridas S."/>
            <person name="Chen C."/>
            <person name="Bauer D."/>
            <person name="Andreopoulos W."/>
            <person name="Pangilinan J."/>
            <person name="LaButti K."/>
            <person name="Riley R."/>
            <person name="Lipzen A."/>
            <person name="Clum A."/>
            <person name="Drula E."/>
            <person name="Henrissat B."/>
            <person name="Kohler A."/>
            <person name="Grigoriev I.V."/>
            <person name="Martin F.M."/>
            <person name="Hacquard S."/>
        </authorList>
    </citation>
    <scope>NUCLEOTIDE SEQUENCE</scope>
    <source>
        <strain evidence="12">MPI-CAGE-CH-0230</strain>
    </source>
</reference>
<feature type="region of interest" description="Disordered" evidence="10">
    <location>
        <begin position="1219"/>
        <end position="1282"/>
    </location>
</feature>
<evidence type="ECO:0000256" key="5">
    <source>
        <dbReference type="ARBA" id="ARBA00022777"/>
    </source>
</evidence>
<dbReference type="GO" id="GO:0000196">
    <property type="term" value="P:cell integrity MAPK cascade"/>
    <property type="evidence" value="ECO:0007669"/>
    <property type="project" value="UniProtKB-ARBA"/>
</dbReference>
<evidence type="ECO:0000256" key="1">
    <source>
        <dbReference type="ARBA" id="ARBA00006529"/>
    </source>
</evidence>
<evidence type="ECO:0000313" key="12">
    <source>
        <dbReference type="EMBL" id="KAH7028999.1"/>
    </source>
</evidence>
<dbReference type="PANTHER" id="PTHR48016:SF48">
    <property type="entry name" value="SERINE_THREONINE-PROTEIN KINASE BCK1_SLK1_SSP31"/>
    <property type="match status" value="1"/>
</dbReference>
<dbReference type="InterPro" id="IPR008271">
    <property type="entry name" value="Ser/Thr_kinase_AS"/>
</dbReference>
<dbReference type="GO" id="GO:0004707">
    <property type="term" value="F:MAP kinase activity"/>
    <property type="evidence" value="ECO:0007669"/>
    <property type="project" value="UniProtKB-EC"/>
</dbReference>
<feature type="compositionally biased region" description="Basic and acidic residues" evidence="10">
    <location>
        <begin position="819"/>
        <end position="836"/>
    </location>
</feature>
<protein>
    <recommendedName>
        <fullName evidence="2">mitogen-activated protein kinase</fullName>
        <ecNumber evidence="2">2.7.11.24</ecNumber>
    </recommendedName>
</protein>
<keyword evidence="13" id="KW-1185">Reference proteome</keyword>
<keyword evidence="3" id="KW-0808">Transferase</keyword>
<feature type="binding site" evidence="9">
    <location>
        <position position="1416"/>
    </location>
    <ligand>
        <name>ATP</name>
        <dbReference type="ChEBI" id="CHEBI:30616"/>
    </ligand>
</feature>
<dbReference type="GeneID" id="70189846"/>
<dbReference type="SUPFAM" id="SSF56112">
    <property type="entry name" value="Protein kinase-like (PK-like)"/>
    <property type="match status" value="1"/>
</dbReference>
<evidence type="ECO:0000259" key="11">
    <source>
        <dbReference type="PROSITE" id="PS50011"/>
    </source>
</evidence>
<dbReference type="PANTHER" id="PTHR48016">
    <property type="entry name" value="MAP KINASE KINASE KINASE SSK2-RELATED-RELATED"/>
    <property type="match status" value="1"/>
</dbReference>
<keyword evidence="4 9" id="KW-0547">Nucleotide-binding</keyword>
<dbReference type="GO" id="GO:0004709">
    <property type="term" value="F:MAP kinase kinase kinase activity"/>
    <property type="evidence" value="ECO:0007669"/>
    <property type="project" value="UniProtKB-ARBA"/>
</dbReference>
<dbReference type="GO" id="GO:0005524">
    <property type="term" value="F:ATP binding"/>
    <property type="evidence" value="ECO:0007669"/>
    <property type="project" value="UniProtKB-UniRule"/>
</dbReference>
<organism evidence="12 13">
    <name type="scientific">Microdochium trichocladiopsis</name>
    <dbReference type="NCBI Taxonomy" id="1682393"/>
    <lineage>
        <taxon>Eukaryota</taxon>
        <taxon>Fungi</taxon>
        <taxon>Dikarya</taxon>
        <taxon>Ascomycota</taxon>
        <taxon>Pezizomycotina</taxon>
        <taxon>Sordariomycetes</taxon>
        <taxon>Xylariomycetidae</taxon>
        <taxon>Xylariales</taxon>
        <taxon>Microdochiaceae</taxon>
        <taxon>Microdochium</taxon>
    </lineage>
</organism>
<dbReference type="InterPro" id="IPR017441">
    <property type="entry name" value="Protein_kinase_ATP_BS"/>
</dbReference>
<feature type="compositionally biased region" description="Low complexity" evidence="10">
    <location>
        <begin position="1029"/>
        <end position="1043"/>
    </location>
</feature>
<evidence type="ECO:0000256" key="6">
    <source>
        <dbReference type="ARBA" id="ARBA00022840"/>
    </source>
</evidence>
<dbReference type="EMBL" id="JAGTJQ010000006">
    <property type="protein sequence ID" value="KAH7028999.1"/>
    <property type="molecule type" value="Genomic_DNA"/>
</dbReference>
<feature type="compositionally biased region" description="Polar residues" evidence="10">
    <location>
        <begin position="604"/>
        <end position="627"/>
    </location>
</feature>
<comment type="catalytic activity">
    <reaction evidence="8">
        <text>L-seryl-[protein] + ATP = O-phospho-L-seryl-[protein] + ADP + H(+)</text>
        <dbReference type="Rhea" id="RHEA:17989"/>
        <dbReference type="Rhea" id="RHEA-COMP:9863"/>
        <dbReference type="Rhea" id="RHEA-COMP:11604"/>
        <dbReference type="ChEBI" id="CHEBI:15378"/>
        <dbReference type="ChEBI" id="CHEBI:29999"/>
        <dbReference type="ChEBI" id="CHEBI:30616"/>
        <dbReference type="ChEBI" id="CHEBI:83421"/>
        <dbReference type="ChEBI" id="CHEBI:456216"/>
        <dbReference type="EC" id="2.7.11.24"/>
    </reaction>
    <physiologicalReaction direction="left-to-right" evidence="8">
        <dbReference type="Rhea" id="RHEA:17990"/>
    </physiologicalReaction>
</comment>
<feature type="region of interest" description="Disordered" evidence="10">
    <location>
        <begin position="738"/>
        <end position="771"/>
    </location>
</feature>
<proteinExistence type="inferred from homology"/>
<feature type="compositionally biased region" description="Pro residues" evidence="10">
    <location>
        <begin position="80"/>
        <end position="95"/>
    </location>
</feature>
<feature type="domain" description="Protein kinase" evidence="11">
    <location>
        <begin position="1387"/>
        <end position="1656"/>
    </location>
</feature>
<feature type="region of interest" description="Disordered" evidence="10">
    <location>
        <begin position="379"/>
        <end position="519"/>
    </location>
</feature>
<feature type="compositionally biased region" description="Low complexity" evidence="10">
    <location>
        <begin position="1255"/>
        <end position="1272"/>
    </location>
</feature>
<feature type="region of interest" description="Disordered" evidence="10">
    <location>
        <begin position="551"/>
        <end position="627"/>
    </location>
</feature>
<dbReference type="Pfam" id="PF00069">
    <property type="entry name" value="Pkinase"/>
    <property type="match status" value="1"/>
</dbReference>
<feature type="compositionally biased region" description="Low complexity" evidence="10">
    <location>
        <begin position="960"/>
        <end position="976"/>
    </location>
</feature>
<feature type="region of interest" description="Disordered" evidence="10">
    <location>
        <begin position="73"/>
        <end position="117"/>
    </location>
</feature>
<dbReference type="EC" id="2.7.11.24" evidence="2"/>
<comment type="caution">
    <text evidence="12">The sequence shown here is derived from an EMBL/GenBank/DDBJ whole genome shotgun (WGS) entry which is preliminary data.</text>
</comment>
<dbReference type="InterPro" id="IPR011009">
    <property type="entry name" value="Kinase-like_dom_sf"/>
</dbReference>
<dbReference type="PROSITE" id="PS00107">
    <property type="entry name" value="PROTEIN_KINASE_ATP"/>
    <property type="match status" value="1"/>
</dbReference>
<comment type="similarity">
    <text evidence="1">Belongs to the protein kinase superfamily. STE Ser/Thr protein kinase family. MAP kinase kinase kinase subfamily.</text>
</comment>
<dbReference type="PROSITE" id="PS00108">
    <property type="entry name" value="PROTEIN_KINASE_ST"/>
    <property type="match status" value="1"/>
</dbReference>
<evidence type="ECO:0000256" key="7">
    <source>
        <dbReference type="ARBA" id="ARBA00047919"/>
    </source>
</evidence>
<dbReference type="SMART" id="SM00220">
    <property type="entry name" value="S_TKc"/>
    <property type="match status" value="1"/>
</dbReference>
<comment type="catalytic activity">
    <reaction evidence="7">
        <text>L-threonyl-[protein] + ATP = O-phospho-L-threonyl-[protein] + ADP + H(+)</text>
        <dbReference type="Rhea" id="RHEA:46608"/>
        <dbReference type="Rhea" id="RHEA-COMP:11060"/>
        <dbReference type="Rhea" id="RHEA-COMP:11605"/>
        <dbReference type="ChEBI" id="CHEBI:15378"/>
        <dbReference type="ChEBI" id="CHEBI:30013"/>
        <dbReference type="ChEBI" id="CHEBI:30616"/>
        <dbReference type="ChEBI" id="CHEBI:61977"/>
        <dbReference type="ChEBI" id="CHEBI:456216"/>
        <dbReference type="EC" id="2.7.11.24"/>
    </reaction>
    <physiologicalReaction direction="left-to-right" evidence="7">
        <dbReference type="Rhea" id="RHEA:46609"/>
    </physiologicalReaction>
</comment>
<evidence type="ECO:0000256" key="3">
    <source>
        <dbReference type="ARBA" id="ARBA00022679"/>
    </source>
</evidence>
<keyword evidence="5" id="KW-0418">Kinase</keyword>
<evidence type="ECO:0000256" key="10">
    <source>
        <dbReference type="SAM" id="MobiDB-lite"/>
    </source>
</evidence>
<keyword evidence="6 9" id="KW-0067">ATP-binding</keyword>
<evidence type="ECO:0000256" key="2">
    <source>
        <dbReference type="ARBA" id="ARBA00012411"/>
    </source>
</evidence>
<feature type="compositionally biased region" description="Basic and acidic residues" evidence="10">
    <location>
        <begin position="1171"/>
        <end position="1180"/>
    </location>
</feature>
<dbReference type="InterPro" id="IPR000719">
    <property type="entry name" value="Prot_kinase_dom"/>
</dbReference>
<gene>
    <name evidence="12" type="ORF">B0I36DRAFT_374664</name>
</gene>
<dbReference type="Proteomes" id="UP000756346">
    <property type="component" value="Unassembled WGS sequence"/>
</dbReference>
<dbReference type="InterPro" id="IPR050538">
    <property type="entry name" value="MAP_kinase_kinase_kinase"/>
</dbReference>
<sequence length="1679" mass="181846">MQMPWCSSCARIRGACDRLCFRLQSGPTAERPLPPSRCGSSLLGQLCAQHSARLLHVPRPAWARPQPLAMYQNTQRDPSRPFPVPPPPPMSPPNPSQQMGNIMNFPPPPPRLPSAPSASANGILLPPPPGPPPNASHWQGGWTARPYDTRNGFAVPPPPPGGQHMAYNPQLHAKTSAATLSSIPPPPPFNASNDPSNLVSATYIPGGDTYGEGVGIPGFDYDDTASRMTPSQSSWLSSTTMSKSTANTTPADDQTPSHWGFPTSMPAHRMMSTASNVTSASNSGIPAELVAKWPIDHVLLWLAANHFSKDWQETFKKLNLCGAQFLELGSTTGGRGNLSTMHQMVYPRLAQECTSSGTGWNQPKEREEGKRMRRLIRNIVMGKPAEPTKPSSAHSRKESQSGSHGFGQGSDTGSPNTPIKAPGQGFTQRRFSQTRSTTMPNMSTSAGESDHRKILKQIDVDSSRRTSPAPGSEDAGSRNRGDSPAGRPGNMSASSPSGRFYHRSRDSTGSASSNAAIYGSGVPPEAGQVLRNGMSGIAQMIDATRKDHRRYGQENNHTSPLLDPGDRSAGAEPNSAKDNKSFLSFLKRKNKQREDGTSPDDLESPTSPNFFKPHSQGSRFDASESTATFRPAKAGVPRSYILATMDGWNYRMCDVTDCDTAIDLRANICMNLGLQDPMIAEIYLTDLGRADHDEPLEDQSLVIHKKTRPDMPGGLKVFVRVNETTIRSAARGMDEEAYATLDGQKYRGRSNSSPPSSRSNTMTSQSAQQDADLVAKAAEYRAAMERQQKAYLNRRREALNDHPPQDSAKPAVGIVGRNVDFDQPRLSPYEEKRPEEAFLPQRKAPARPGVESATLIKANSLSRRPGTSTRGSQGSLDGFPTPRRPPSGNGEIKAPQTGSALGALVNLSSTWGQLGRPGATSQPRQAASPNSKSPESANAFGPGEQQRGKGAMSTVDFGQSVPGRSNSRSRSGSPGSLTWGRGDVPFIVPDYSPGGTLIEIESRDQPHYEAIAKNRQLAQQSTDREVSPAAKAAAAAKQGGDAARTPPTRRKSHGPDVDFEDTDVQFNYAPPPAAAKDDDSGDDDSDDGLFAVPVRGRQPSRSSRKPMGGAGAGGNGAGGGDGEKQGTLAVSKTDRARKNLSVSFGGSDGVDEQDGWNSQRRPPPTPSSEHWQSDEGKLNRRKSFIERDVWANRPPPEALLSNLDAFFPELDLDQPVLDESLVVQDPSTPISAITEDDEGKDDEPSLIIQIPSPRPSAGPSSAAPETTTASSTYNENDTLGSDESTLKALERPTSIASVAHRSIRKSGGLGRMKSIREVARGAHEANKRFTTQSAVSNAGNTTSMIQRRKSTKMFGANIMQIQPTRDSMIMPQIPQDTLPKRQTTFRWFKGELIGKGTYGRVYLGMNATTGEFLAVKEVEVNPKAAQGDKNKIKELVAALDQEIDTMQYLDHVNIVQYLGCERKETSISIFLEYISGGSIGSCLRKHGKFEEPVVSSLTRQALSGLAYLHREGILHRDLKADNILLDVDGTCKISDFGISKKTDNIYGNDKTNSMQGSVFWMAPEVIRSQGEGYSAKVDIWSMGCVVLEMFAGRRPWSREEAIGAIYKIANGETPPIADEVREAISPYALGFMLDCFTVDPRDRPTAERLLTQHEFCELDTDYNFFDTDLYAKIRGTFNT</sequence>
<accession>A0A9P8Y418</accession>
<feature type="compositionally biased region" description="Low complexity" evidence="10">
    <location>
        <begin position="229"/>
        <end position="245"/>
    </location>
</feature>
<name>A0A9P8Y418_9PEZI</name>
<feature type="compositionally biased region" description="Polar residues" evidence="10">
    <location>
        <begin position="246"/>
        <end position="257"/>
    </location>
</feature>
<feature type="compositionally biased region" description="Low complexity" evidence="10">
    <location>
        <begin position="749"/>
        <end position="760"/>
    </location>
</feature>
<feature type="compositionally biased region" description="Low complexity" evidence="10">
    <location>
        <begin position="426"/>
        <end position="438"/>
    </location>
</feature>
<feature type="compositionally biased region" description="Polar residues" evidence="10">
    <location>
        <begin position="857"/>
        <end position="875"/>
    </location>
</feature>
<evidence type="ECO:0000256" key="9">
    <source>
        <dbReference type="PROSITE-ProRule" id="PRU10141"/>
    </source>
</evidence>
<dbReference type="FunFam" id="1.10.510.10:FF:000182">
    <property type="entry name" value="MAP kinase kinase kinase mkh1"/>
    <property type="match status" value="1"/>
</dbReference>
<evidence type="ECO:0000256" key="8">
    <source>
        <dbReference type="ARBA" id="ARBA00048130"/>
    </source>
</evidence>
<feature type="compositionally biased region" description="Polar residues" evidence="10">
    <location>
        <begin position="919"/>
        <end position="936"/>
    </location>
</feature>
<evidence type="ECO:0000256" key="4">
    <source>
        <dbReference type="ARBA" id="ARBA00022741"/>
    </source>
</evidence>
<dbReference type="FunFam" id="3.30.200.20:FF:000387">
    <property type="entry name" value="Serine/threonine-protein kinase STE11"/>
    <property type="match status" value="1"/>
</dbReference>
<dbReference type="Gene3D" id="1.10.510.10">
    <property type="entry name" value="Transferase(Phosphotransferase) domain 1"/>
    <property type="match status" value="1"/>
</dbReference>
<dbReference type="PROSITE" id="PS50011">
    <property type="entry name" value="PROTEIN_KINASE_DOM"/>
    <property type="match status" value="1"/>
</dbReference>
<dbReference type="RefSeq" id="XP_046011287.1">
    <property type="nucleotide sequence ID" value="XM_046160300.1"/>
</dbReference>
<feature type="region of interest" description="Disordered" evidence="10">
    <location>
        <begin position="227"/>
        <end position="259"/>
    </location>
</feature>
<evidence type="ECO:0000313" key="13">
    <source>
        <dbReference type="Proteomes" id="UP000756346"/>
    </source>
</evidence>
<feature type="compositionally biased region" description="Polar residues" evidence="10">
    <location>
        <begin position="1273"/>
        <end position="1282"/>
    </location>
</feature>
<dbReference type="OrthoDB" id="266718at2759"/>